<dbReference type="PANTHER" id="PTHR35136:SF1">
    <property type="entry name" value="CYCLOEUCALENOL CYCLOISOMERASE"/>
    <property type="match status" value="1"/>
</dbReference>
<feature type="transmembrane region" description="Helical" evidence="1">
    <location>
        <begin position="51"/>
        <end position="69"/>
    </location>
</feature>
<dbReference type="InterPro" id="IPR020532">
    <property type="entry name" value="Cycloeucalenol_cycloisomerase"/>
</dbReference>
<dbReference type="eggNOG" id="ENOG502QPR8">
    <property type="taxonomic scope" value="Eukaryota"/>
</dbReference>
<sequence>MARAATAWTPVNNPGKAFGERVFLLYAPVWITAVACVVIFGFYAQFSARDYFLFGVACGLPAWILPAIFQPKHDRTLPLTERYWFKANVWCAVFSFIGHHFLTHYFYNVLGAHYTIPRGYEINGVPMVMYFLTHVYFLLYHSLATMLLRKIDFWSPRRSLLWRGLVVFAMAYTTAILEAWSISAFPHYVYPDAFVMYAYGSAFYAMMFLVTFPAFSTLDETKPQPLSYYVTHALACGMMVRCKC</sequence>
<dbReference type="Proteomes" id="UP000007799">
    <property type="component" value="Unassembled WGS sequence"/>
</dbReference>
<feature type="transmembrane region" description="Helical" evidence="1">
    <location>
        <begin position="23"/>
        <end position="45"/>
    </location>
</feature>
<dbReference type="RefSeq" id="XP_004993128.1">
    <property type="nucleotide sequence ID" value="XM_004993071.1"/>
</dbReference>
<keyword evidence="1" id="KW-0472">Membrane</keyword>
<dbReference type="EMBL" id="GL832968">
    <property type="protein sequence ID" value="EGD74228.1"/>
    <property type="molecule type" value="Genomic_DNA"/>
</dbReference>
<dbReference type="OrthoDB" id="2111841at2759"/>
<evidence type="ECO:0000313" key="2">
    <source>
        <dbReference type="EMBL" id="EGD74228.1"/>
    </source>
</evidence>
<evidence type="ECO:0008006" key="4">
    <source>
        <dbReference type="Google" id="ProtNLM"/>
    </source>
</evidence>
<gene>
    <name evidence="2" type="ORF">PTSG_06238</name>
</gene>
<organism evidence="3">
    <name type="scientific">Salpingoeca rosetta (strain ATCC 50818 / BSB-021)</name>
    <dbReference type="NCBI Taxonomy" id="946362"/>
    <lineage>
        <taxon>Eukaryota</taxon>
        <taxon>Choanoflagellata</taxon>
        <taxon>Craspedida</taxon>
        <taxon>Salpingoecidae</taxon>
        <taxon>Salpingoeca</taxon>
    </lineage>
</organism>
<dbReference type="STRING" id="946362.F2UCC1"/>
<dbReference type="KEGG" id="sre:PTSG_06238"/>
<dbReference type="GO" id="GO:0047793">
    <property type="term" value="F:cycloeucalenol cycloisomerase activity"/>
    <property type="evidence" value="ECO:0007669"/>
    <property type="project" value="InterPro"/>
</dbReference>
<feature type="transmembrane region" description="Helical" evidence="1">
    <location>
        <begin position="89"/>
        <end position="107"/>
    </location>
</feature>
<proteinExistence type="predicted"/>
<evidence type="ECO:0000313" key="3">
    <source>
        <dbReference type="Proteomes" id="UP000007799"/>
    </source>
</evidence>
<name>F2UCC1_SALR5</name>
<dbReference type="PANTHER" id="PTHR35136">
    <property type="entry name" value="CYCLOEUCALENOL CYCLOISOMERASE"/>
    <property type="match status" value="1"/>
</dbReference>
<dbReference type="AlphaFoldDB" id="F2UCC1"/>
<keyword evidence="3" id="KW-1185">Reference proteome</keyword>
<reference evidence="2" key="1">
    <citation type="submission" date="2009-08" db="EMBL/GenBank/DDBJ databases">
        <title>Annotation of Salpingoeca rosetta.</title>
        <authorList>
            <consortium name="The Broad Institute Genome Sequencing Platform"/>
            <person name="Russ C."/>
            <person name="Cuomo C."/>
            <person name="Burger G."/>
            <person name="Gray M.W."/>
            <person name="Holland P.W.H."/>
            <person name="King N."/>
            <person name="Lang F.B.F."/>
            <person name="Roger A.J."/>
            <person name="Ruiz-Trillo I."/>
            <person name="Young S.K."/>
            <person name="Zeng Q."/>
            <person name="Gargeya S."/>
            <person name="Alvarado L."/>
            <person name="Berlin A."/>
            <person name="Chapman S.B."/>
            <person name="Chen Z."/>
            <person name="Freedman E."/>
            <person name="Gellesch M."/>
            <person name="Goldberg J."/>
            <person name="Griggs A."/>
            <person name="Gujja S."/>
            <person name="Heilman E."/>
            <person name="Heiman D."/>
            <person name="Howarth C."/>
            <person name="Mehta T."/>
            <person name="Neiman D."/>
            <person name="Pearson M."/>
            <person name="Roberts A."/>
            <person name="Saif S."/>
            <person name="Shea T."/>
            <person name="Shenoy N."/>
            <person name="Sisk P."/>
            <person name="Stolte C."/>
            <person name="Sykes S."/>
            <person name="White J."/>
            <person name="Yandava C."/>
            <person name="Haas B."/>
            <person name="Nusbaum C."/>
            <person name="Birren B."/>
        </authorList>
    </citation>
    <scope>NUCLEOTIDE SEQUENCE [LARGE SCALE GENOMIC DNA]</scope>
    <source>
        <strain evidence="2">ATCC 50818</strain>
    </source>
</reference>
<dbReference type="GeneID" id="16073703"/>
<keyword evidence="1" id="KW-0812">Transmembrane</keyword>
<feature type="transmembrane region" description="Helical" evidence="1">
    <location>
        <begin position="160"/>
        <end position="182"/>
    </location>
</feature>
<evidence type="ECO:0000256" key="1">
    <source>
        <dbReference type="SAM" id="Phobius"/>
    </source>
</evidence>
<feature type="transmembrane region" description="Helical" evidence="1">
    <location>
        <begin position="194"/>
        <end position="215"/>
    </location>
</feature>
<keyword evidence="1" id="KW-1133">Transmembrane helix</keyword>
<dbReference type="InParanoid" id="F2UCC1"/>
<accession>F2UCC1</accession>
<protein>
    <recommendedName>
        <fullName evidence="4">Cycloeucalenol cycloisomerase</fullName>
    </recommendedName>
</protein>
<feature type="transmembrane region" description="Helical" evidence="1">
    <location>
        <begin position="127"/>
        <end position="148"/>
    </location>
</feature>